<dbReference type="EMBL" id="KV875105">
    <property type="protein sequence ID" value="OIW24039.1"/>
    <property type="molecule type" value="Genomic_DNA"/>
</dbReference>
<feature type="region of interest" description="Disordered" evidence="1">
    <location>
        <begin position="651"/>
        <end position="675"/>
    </location>
</feature>
<gene>
    <name evidence="2" type="ORF">CONLIGDRAFT_686253</name>
</gene>
<evidence type="ECO:0000313" key="2">
    <source>
        <dbReference type="EMBL" id="OIW24039.1"/>
    </source>
</evidence>
<evidence type="ECO:0000313" key="3">
    <source>
        <dbReference type="Proteomes" id="UP000182658"/>
    </source>
</evidence>
<feature type="region of interest" description="Disordered" evidence="1">
    <location>
        <begin position="1"/>
        <end position="22"/>
    </location>
</feature>
<accession>A0A1J7I8R8</accession>
<reference evidence="2 3" key="1">
    <citation type="submission" date="2016-10" db="EMBL/GenBank/DDBJ databases">
        <title>Draft genome sequence of Coniochaeta ligniaria NRRL30616, a lignocellulolytic fungus for bioabatement of inhibitors in plant biomass hydrolysates.</title>
        <authorList>
            <consortium name="DOE Joint Genome Institute"/>
            <person name="Jimenez D.J."/>
            <person name="Hector R.E."/>
            <person name="Riley R."/>
            <person name="Sun H."/>
            <person name="Grigoriev I.V."/>
            <person name="Van Elsas J.D."/>
            <person name="Nichols N.N."/>
        </authorList>
    </citation>
    <scope>NUCLEOTIDE SEQUENCE [LARGE SCALE GENOMIC DNA]</scope>
    <source>
        <strain evidence="2 3">NRRL 30616</strain>
    </source>
</reference>
<dbReference type="InParanoid" id="A0A1J7I8R8"/>
<dbReference type="AlphaFoldDB" id="A0A1J7I8R8"/>
<dbReference type="OrthoDB" id="10563274at2759"/>
<feature type="compositionally biased region" description="Polar residues" evidence="1">
    <location>
        <begin position="250"/>
        <end position="264"/>
    </location>
</feature>
<evidence type="ECO:0000256" key="1">
    <source>
        <dbReference type="SAM" id="MobiDB-lite"/>
    </source>
</evidence>
<feature type="compositionally biased region" description="Basic and acidic residues" evidence="1">
    <location>
        <begin position="555"/>
        <end position="573"/>
    </location>
</feature>
<name>A0A1J7I8R8_9PEZI</name>
<feature type="compositionally biased region" description="Basic and acidic residues" evidence="1">
    <location>
        <begin position="8"/>
        <end position="22"/>
    </location>
</feature>
<sequence length="675" mass="74635">MSVVGNINDKEDMKEAEAKMSKEDWDLVQQEWKFLLSELRMFVSDVNKSYAEESDTEVEMGRCGSADSPFPSTVSSSEIAFDDDLESLLPAYAVALGKENNPTPSSKGKGKMVADFGAPGDYKNSVAFRRALPALVARRPLIGGGGDSQISGGSEREACEPTWNIPSYGVIAECDSNILAAQTTKERVEMWLAHAQWELDNHSIINDLPPIFESEDETKADWDDLDEPSKENFMVTPTPSEVAFGLTAPGSDSETCCSDQSLSGETAAEDADNDHLFGDGNTLPDKLHEAMPSTSEPPLSDAMTDCATEYESDIDPHTIPLPSSRDSASDLMTNNSEEPLEAYYAARPVWTWIGGRDKLSERARKRLDTVGGRGKIAGENVGEARHLFSGHPRASNWRLEDFAQFLEDEPADDEEWARLVEAFEWAFDRHCGHRTFSWPERSDGAWDTAGSGQWLPYHSVDPSVEDWELRDLIRRNVRPVHVGVVGPDSSGAHPMAAAEFMPAPEPMPALELATAEEEEEWALEQEELREERMENAIARGRAAGIIDGLAAYRKAHEPDAEEQTGDHTSDSDPYRPGPAHPVGGRHSPAPFLRPDGLVARSELDGWDRWLQFLDEDGYRIAFEELVQLEVAWHEAYDFTFGVANTAGFAGPPPNHIPSLEDFEAGRERVSYSSRQ</sequence>
<keyword evidence="3" id="KW-1185">Reference proteome</keyword>
<feature type="region of interest" description="Disordered" evidence="1">
    <location>
        <begin position="555"/>
        <end position="590"/>
    </location>
</feature>
<protein>
    <submittedName>
        <fullName evidence="2">Uncharacterized protein</fullName>
    </submittedName>
</protein>
<organism evidence="2 3">
    <name type="scientific">Coniochaeta ligniaria NRRL 30616</name>
    <dbReference type="NCBI Taxonomy" id="1408157"/>
    <lineage>
        <taxon>Eukaryota</taxon>
        <taxon>Fungi</taxon>
        <taxon>Dikarya</taxon>
        <taxon>Ascomycota</taxon>
        <taxon>Pezizomycotina</taxon>
        <taxon>Sordariomycetes</taxon>
        <taxon>Sordariomycetidae</taxon>
        <taxon>Coniochaetales</taxon>
        <taxon>Coniochaetaceae</taxon>
        <taxon>Coniochaeta</taxon>
    </lineage>
</organism>
<dbReference type="Proteomes" id="UP000182658">
    <property type="component" value="Unassembled WGS sequence"/>
</dbReference>
<feature type="region of interest" description="Disordered" evidence="1">
    <location>
        <begin position="249"/>
        <end position="275"/>
    </location>
</feature>
<proteinExistence type="predicted"/>